<dbReference type="RefSeq" id="WP_153022496.1">
    <property type="nucleotide sequence ID" value="NZ_BAABIH010000008.1"/>
</dbReference>
<dbReference type="PANTHER" id="PTHR43329">
    <property type="entry name" value="EPOXIDE HYDROLASE"/>
    <property type="match status" value="1"/>
</dbReference>
<dbReference type="GO" id="GO:0018786">
    <property type="term" value="F:haloalkane dehalogenase activity"/>
    <property type="evidence" value="ECO:0007669"/>
    <property type="project" value="UniProtKB-EC"/>
</dbReference>
<gene>
    <name evidence="3" type="primary">dhaA</name>
    <name evidence="3" type="ORF">KDY119_03047</name>
</gene>
<dbReference type="Pfam" id="PF12697">
    <property type="entry name" value="Abhydrolase_6"/>
    <property type="match status" value="1"/>
</dbReference>
<feature type="domain" description="AB hydrolase-1" evidence="2">
    <location>
        <begin position="49"/>
        <end position="299"/>
    </location>
</feature>
<dbReference type="InterPro" id="IPR029058">
    <property type="entry name" value="AB_hydrolase_fold"/>
</dbReference>
<dbReference type="SUPFAM" id="SSF53474">
    <property type="entry name" value="alpha/beta-Hydrolases"/>
    <property type="match status" value="1"/>
</dbReference>
<dbReference type="InterPro" id="IPR000639">
    <property type="entry name" value="Epox_hydrolase-like"/>
</dbReference>
<dbReference type="Gene3D" id="3.40.50.1820">
    <property type="entry name" value="alpha/beta hydrolase"/>
    <property type="match status" value="1"/>
</dbReference>
<protein>
    <submittedName>
        <fullName evidence="3">Haloalkane dehalogenase</fullName>
        <ecNumber evidence="3">3.8.1.5</ecNumber>
    </submittedName>
</protein>
<reference evidence="3 4" key="1">
    <citation type="submission" date="2019-10" db="EMBL/GenBank/DDBJ databases">
        <title>Genome sequence of Luteimicrobium xylanilyticum HY-24.</title>
        <authorList>
            <person name="Kim D.Y."/>
            <person name="Park H.-Y."/>
        </authorList>
    </citation>
    <scope>NUCLEOTIDE SEQUENCE [LARGE SCALE GENOMIC DNA]</scope>
    <source>
        <strain evidence="3 4">HY-24</strain>
    </source>
</reference>
<dbReference type="EC" id="3.8.1.5" evidence="3"/>
<proteinExistence type="predicted"/>
<evidence type="ECO:0000313" key="3">
    <source>
        <dbReference type="EMBL" id="QFU99516.1"/>
    </source>
</evidence>
<dbReference type="PRINTS" id="PR00412">
    <property type="entry name" value="EPOXHYDRLASE"/>
</dbReference>
<evidence type="ECO:0000259" key="2">
    <source>
        <dbReference type="Pfam" id="PF12697"/>
    </source>
</evidence>
<dbReference type="KEGG" id="lxl:KDY119_03047"/>
<keyword evidence="1 3" id="KW-0378">Hydrolase</keyword>
<organism evidence="3 4">
    <name type="scientific">Luteimicrobium xylanilyticum</name>
    <dbReference type="NCBI Taxonomy" id="1133546"/>
    <lineage>
        <taxon>Bacteria</taxon>
        <taxon>Bacillati</taxon>
        <taxon>Actinomycetota</taxon>
        <taxon>Actinomycetes</taxon>
        <taxon>Micrococcales</taxon>
        <taxon>Luteimicrobium</taxon>
    </lineage>
</organism>
<evidence type="ECO:0000313" key="4">
    <source>
        <dbReference type="Proteomes" id="UP000326702"/>
    </source>
</evidence>
<dbReference type="InterPro" id="IPR000073">
    <property type="entry name" value="AB_hydrolase_1"/>
</dbReference>
<dbReference type="Proteomes" id="UP000326702">
    <property type="component" value="Chromosome"/>
</dbReference>
<accession>A0A5P9QE37</accession>
<dbReference type="EMBL" id="CP045529">
    <property type="protein sequence ID" value="QFU99516.1"/>
    <property type="molecule type" value="Genomic_DNA"/>
</dbReference>
<keyword evidence="4" id="KW-1185">Reference proteome</keyword>
<sequence length="311" mass="33643">MIADYSTALVEGPWRHEFVAANAARFHVALAEPADGVGAAARGSRAPLVVLLHTYPQFWWAWRHQVEALAAAGYRVAAMDLRGTGASDKPPLGYDVPTRTRDVAGVIRSLGADSAVVVGHGEGGTIAWAMAAMQPAVTRAVAALAAPHPAYLHVSHRAPYTRAMRRHVAFAQVPFLPERALGDGRFVDDVLRGGAVRPFDEDALELYRTAARIPFAAHCSTEALRWSVRSIPRMDGRRFTTAVRRRVDQPGLLLLGAEDPYVRTDAAAIDATALVRRLRVQVLDGVGHYLPEEDPEAVSGALLDWLADLDA</sequence>
<name>A0A5P9QE37_9MICO</name>
<dbReference type="AlphaFoldDB" id="A0A5P9QE37"/>
<dbReference type="OrthoDB" id="2987348at2"/>
<evidence type="ECO:0000256" key="1">
    <source>
        <dbReference type="ARBA" id="ARBA00022801"/>
    </source>
</evidence>